<feature type="signal peptide" evidence="2">
    <location>
        <begin position="1"/>
        <end position="19"/>
    </location>
</feature>
<comment type="caution">
    <text evidence="3">The sequence shown here is derived from an EMBL/GenBank/DDBJ whole genome shotgun (WGS) entry which is preliminary data.</text>
</comment>
<dbReference type="PATRIC" id="fig|1360.116.peg.979"/>
<dbReference type="RefSeq" id="WP_057719989.1">
    <property type="nucleotide sequence ID" value="NZ_JABRBQ010000001.1"/>
</dbReference>
<evidence type="ECO:0000256" key="1">
    <source>
        <dbReference type="SAM" id="Phobius"/>
    </source>
</evidence>
<protein>
    <recommendedName>
        <fullName evidence="5">Cell surface protein</fullName>
    </recommendedName>
</protein>
<evidence type="ECO:0008006" key="5">
    <source>
        <dbReference type="Google" id="ProtNLM"/>
    </source>
</evidence>
<dbReference type="AlphaFoldDB" id="A0A0V8B9P3"/>
<dbReference type="EMBL" id="LKLW01000044">
    <property type="protein sequence ID" value="KSU28576.1"/>
    <property type="molecule type" value="Genomic_DNA"/>
</dbReference>
<keyword evidence="1" id="KW-1133">Transmembrane helix</keyword>
<keyword evidence="1" id="KW-0812">Transmembrane</keyword>
<feature type="transmembrane region" description="Helical" evidence="1">
    <location>
        <begin position="73"/>
        <end position="92"/>
    </location>
</feature>
<gene>
    <name evidence="3" type="ORF">N42_0633</name>
</gene>
<keyword evidence="1" id="KW-0472">Membrane</keyword>
<feature type="chain" id="PRO_5039596233" description="Cell surface protein" evidence="2">
    <location>
        <begin position="20"/>
        <end position="101"/>
    </location>
</feature>
<proteinExistence type="predicted"/>
<dbReference type="Proteomes" id="UP000052991">
    <property type="component" value="Unassembled WGS sequence"/>
</dbReference>
<evidence type="ECO:0000256" key="2">
    <source>
        <dbReference type="SAM" id="SignalP"/>
    </source>
</evidence>
<reference evidence="4" key="1">
    <citation type="submission" date="2015-10" db="EMBL/GenBank/DDBJ databases">
        <title>Draft Genome Sequences of 11 Lactococcus lactis subspecies cremoris strains.</title>
        <authorList>
            <person name="Wels M."/>
            <person name="Backus L."/>
            <person name="Boekhorst J."/>
            <person name="Dijkstra A."/>
            <person name="Beerthuizen M."/>
            <person name="Kelly W."/>
            <person name="Siezen R."/>
            <person name="Bachmann H."/>
            <person name="Van Hijum S."/>
        </authorList>
    </citation>
    <scope>NUCLEOTIDE SEQUENCE [LARGE SCALE GENOMIC DNA]</scope>
    <source>
        <strain evidence="4">N42</strain>
    </source>
</reference>
<evidence type="ECO:0000313" key="3">
    <source>
        <dbReference type="EMBL" id="KSU28576.1"/>
    </source>
</evidence>
<evidence type="ECO:0000313" key="4">
    <source>
        <dbReference type="Proteomes" id="UP000052991"/>
    </source>
</evidence>
<accession>A0A0V8B9P3</accession>
<sequence length="101" mass="10991">MKKLVLIILLLFSSSNLLTTMGSADTTSYDTKGQVGFTGNWVGPESSSSSKENPKKDLPITQTILPKTGDMEFSSMVTSYVGLLILASIIVYKKERGRLTL</sequence>
<keyword evidence="2" id="KW-0732">Signal</keyword>
<organism evidence="3 4">
    <name type="scientific">Lactococcus lactis subsp. lactis</name>
    <name type="common">Streptococcus lactis</name>
    <dbReference type="NCBI Taxonomy" id="1360"/>
    <lineage>
        <taxon>Bacteria</taxon>
        <taxon>Bacillati</taxon>
        <taxon>Bacillota</taxon>
        <taxon>Bacilli</taxon>
        <taxon>Lactobacillales</taxon>
        <taxon>Streptococcaceae</taxon>
        <taxon>Lactococcus</taxon>
    </lineage>
</organism>
<name>A0A0V8B9P3_LACLL</name>